<dbReference type="EMBL" id="CP003235">
    <property type="protein sequence ID" value="AFC30089.1"/>
    <property type="molecule type" value="Genomic_DNA"/>
</dbReference>
<proteinExistence type="predicted"/>
<organism evidence="2 3">
    <name type="scientific">Paenibacillus mucilaginosus 3016</name>
    <dbReference type="NCBI Taxonomy" id="1116391"/>
    <lineage>
        <taxon>Bacteria</taxon>
        <taxon>Bacillati</taxon>
        <taxon>Bacillota</taxon>
        <taxon>Bacilli</taxon>
        <taxon>Bacillales</taxon>
        <taxon>Paenibacillaceae</taxon>
        <taxon>Paenibacillus</taxon>
    </lineage>
</organism>
<dbReference type="InterPro" id="IPR020843">
    <property type="entry name" value="ER"/>
</dbReference>
<dbReference type="InterPro" id="IPR013154">
    <property type="entry name" value="ADH-like_N"/>
</dbReference>
<dbReference type="SMART" id="SM00829">
    <property type="entry name" value="PKS_ER"/>
    <property type="match status" value="1"/>
</dbReference>
<dbReference type="AlphaFoldDB" id="H6NFK3"/>
<dbReference type="Gene3D" id="3.40.50.720">
    <property type="entry name" value="NAD(P)-binding Rossmann-like Domain"/>
    <property type="match status" value="1"/>
</dbReference>
<dbReference type="SUPFAM" id="SSF50129">
    <property type="entry name" value="GroES-like"/>
    <property type="match status" value="1"/>
</dbReference>
<dbReference type="InterPro" id="IPR052711">
    <property type="entry name" value="Zinc_ADH-like"/>
</dbReference>
<dbReference type="GO" id="GO:0016491">
    <property type="term" value="F:oxidoreductase activity"/>
    <property type="evidence" value="ECO:0007669"/>
    <property type="project" value="InterPro"/>
</dbReference>
<dbReference type="HOGENOM" id="CLU_026673_3_4_9"/>
<dbReference type="Pfam" id="PF08240">
    <property type="entry name" value="ADH_N"/>
    <property type="match status" value="1"/>
</dbReference>
<protein>
    <submittedName>
        <fullName evidence="2">Alcohol dehydrogenase zinc-binding domain-containing protein</fullName>
    </submittedName>
</protein>
<dbReference type="KEGG" id="pmq:PM3016_3234"/>
<evidence type="ECO:0000313" key="3">
    <source>
        <dbReference type="Proteomes" id="UP000007523"/>
    </source>
</evidence>
<gene>
    <name evidence="2" type="ORF">PM3016_3234</name>
</gene>
<accession>H6NFK3</accession>
<evidence type="ECO:0000259" key="1">
    <source>
        <dbReference type="SMART" id="SM00829"/>
    </source>
</evidence>
<dbReference type="Pfam" id="PF00107">
    <property type="entry name" value="ADH_zinc_N"/>
    <property type="match status" value="1"/>
</dbReference>
<reference evidence="2 3" key="1">
    <citation type="journal article" date="2012" name="J. Bacteriol.">
        <title>Complete Genome Sequence of Paenibacillus mucilaginosus 3016, a Bacterium Functional as Microbial Fertilizer.</title>
        <authorList>
            <person name="Ma M."/>
            <person name="Wang Z."/>
            <person name="Li L."/>
            <person name="Jiang X."/>
            <person name="Guan D."/>
            <person name="Cao F."/>
            <person name="Chen H."/>
            <person name="Wang X."/>
            <person name="Shen D."/>
            <person name="Du B."/>
            <person name="Li J."/>
        </authorList>
    </citation>
    <scope>NUCLEOTIDE SEQUENCE [LARGE SCALE GENOMIC DNA]</scope>
    <source>
        <strain evidence="2 3">3016</strain>
    </source>
</reference>
<dbReference type="InterPro" id="IPR011032">
    <property type="entry name" value="GroES-like_sf"/>
</dbReference>
<dbReference type="Gene3D" id="3.90.180.10">
    <property type="entry name" value="Medium-chain alcohol dehydrogenases, catalytic domain"/>
    <property type="match status" value="1"/>
</dbReference>
<evidence type="ECO:0000313" key="2">
    <source>
        <dbReference type="EMBL" id="AFC30089.1"/>
    </source>
</evidence>
<dbReference type="InterPro" id="IPR013149">
    <property type="entry name" value="ADH-like_C"/>
</dbReference>
<keyword evidence="3" id="KW-1185">Reference proteome</keyword>
<sequence>MRAFEIQGGFGLERITLAERPKPAPGPGEVLLRIRAASLNARDLGVVGGFYVGAETLPLIPVSDGVGIVEELGEGVTRVKPGDRVCPIFVQDWLAGTPTEAMLGSTLGGPRDGVLAEYGVFPQGSLVHVPEHLTDEEAASLPIAALTAWQAVVTEGRVRAGDTVVVQGTGGVALSALQFAKLHGARVIVTSSSDVKLERAAALGADLGINYVKSPQWDQEVLRLTDGRGADHIVDLGGAATLNASLAAVRPGGRVSIVGVLSGVTAAGLDLIPAIRKKVTLQGINVGSHGMFEDMNRALALSGVRPVIDRVFPFTEAVQALRYMQEGVHFGKICIRL</sequence>
<dbReference type="Proteomes" id="UP000007523">
    <property type="component" value="Chromosome"/>
</dbReference>
<dbReference type="PANTHER" id="PTHR45033">
    <property type="match status" value="1"/>
</dbReference>
<dbReference type="CDD" id="cd08276">
    <property type="entry name" value="MDR7"/>
    <property type="match status" value="1"/>
</dbReference>
<feature type="domain" description="Enoyl reductase (ER)" evidence="1">
    <location>
        <begin position="11"/>
        <end position="335"/>
    </location>
</feature>
<dbReference type="InterPro" id="IPR036291">
    <property type="entry name" value="NAD(P)-bd_dom_sf"/>
</dbReference>
<dbReference type="SUPFAM" id="SSF51735">
    <property type="entry name" value="NAD(P)-binding Rossmann-fold domains"/>
    <property type="match status" value="1"/>
</dbReference>
<dbReference type="RefSeq" id="WP_014370143.1">
    <property type="nucleotide sequence ID" value="NC_016935.1"/>
</dbReference>
<name>H6NFK3_9BACL</name>
<dbReference type="STRING" id="1116391.PM3016_3234"/>
<dbReference type="PANTHER" id="PTHR45033:SF2">
    <property type="entry name" value="ZINC-TYPE ALCOHOL DEHYDROGENASE-LIKE PROTEIN C1773.06C"/>
    <property type="match status" value="1"/>
</dbReference>